<evidence type="ECO:0000313" key="1">
    <source>
        <dbReference type="Proteomes" id="UP000887574"/>
    </source>
</evidence>
<keyword evidence="1" id="KW-1185">Reference proteome</keyword>
<name>A0A915CSN7_9BILA</name>
<dbReference type="Proteomes" id="UP000887574">
    <property type="component" value="Unplaced"/>
</dbReference>
<organism evidence="1 2">
    <name type="scientific">Ditylenchus dipsaci</name>
    <dbReference type="NCBI Taxonomy" id="166011"/>
    <lineage>
        <taxon>Eukaryota</taxon>
        <taxon>Metazoa</taxon>
        <taxon>Ecdysozoa</taxon>
        <taxon>Nematoda</taxon>
        <taxon>Chromadorea</taxon>
        <taxon>Rhabditida</taxon>
        <taxon>Tylenchina</taxon>
        <taxon>Tylenchomorpha</taxon>
        <taxon>Sphaerularioidea</taxon>
        <taxon>Anguinidae</taxon>
        <taxon>Anguininae</taxon>
        <taxon>Ditylenchus</taxon>
    </lineage>
</organism>
<dbReference type="WBParaSite" id="jg11705">
    <property type="protein sequence ID" value="jg11705"/>
    <property type="gene ID" value="jg11705"/>
</dbReference>
<accession>A0A915CSN7</accession>
<protein>
    <submittedName>
        <fullName evidence="2">Uncharacterized protein</fullName>
    </submittedName>
</protein>
<sequence>MSNVFIKAHQHGAPELFVNDSVVCNLYEDNWLASWLASLSDTVCASSAAQFIKEKLYWIYRTNREITTGQTQIFFRDMKKTFGRDGASRPDRPPSLL</sequence>
<proteinExistence type="predicted"/>
<evidence type="ECO:0000313" key="2">
    <source>
        <dbReference type="WBParaSite" id="jg11705"/>
    </source>
</evidence>
<dbReference type="AlphaFoldDB" id="A0A915CSN7"/>
<reference evidence="2" key="1">
    <citation type="submission" date="2022-11" db="UniProtKB">
        <authorList>
            <consortium name="WormBaseParasite"/>
        </authorList>
    </citation>
    <scope>IDENTIFICATION</scope>
</reference>